<keyword evidence="8" id="KW-0675">Receptor</keyword>
<sequence>MDQGLHDRHGNETNGTSSDNEGNWLRNLESIYLSIGPVFSWTVIAVGALGITGNILTLLVYSRLGFVATINISYTALAVSDLLCVLTSMVFGFRHAGIPLPGLSARVSEEVLKLVGAYPHFAFSRTTGLLTAWISLERCICVVFPTRVKVMISRTVTQVAITACFVLGCFPLVFVYAVYKIERRLNPDTNSTSLALLSIGGPVQEKLEGTTLFLFAVVYPLVSYVSVTACTVSLVIKLQKSTKWRRTNATAAARGESSYQIAPARDLRVTRVVVVVAVVFLACSLPTAAQLVTVATVDGYTTIGHLRFLRLINGMVTLLFAEVNSSLNIVIFTVSGQRFRSVLLQIIANWVYRR</sequence>
<feature type="transmembrane region" description="Helical" evidence="6">
    <location>
        <begin position="72"/>
        <end position="93"/>
    </location>
</feature>
<feature type="transmembrane region" description="Helical" evidence="6">
    <location>
        <begin position="272"/>
        <end position="292"/>
    </location>
</feature>
<dbReference type="SUPFAM" id="SSF81321">
    <property type="entry name" value="Family A G protein-coupled receptor-like"/>
    <property type="match status" value="1"/>
</dbReference>
<feature type="transmembrane region" description="Helical" evidence="6">
    <location>
        <begin position="156"/>
        <end position="179"/>
    </location>
</feature>
<dbReference type="Proteomes" id="UP000762676">
    <property type="component" value="Unassembled WGS sequence"/>
</dbReference>
<dbReference type="PANTHER" id="PTHR46641">
    <property type="entry name" value="FMRFAMIDE RECEPTOR-RELATED"/>
    <property type="match status" value="1"/>
</dbReference>
<keyword evidence="9" id="KW-1185">Reference proteome</keyword>
<feature type="compositionally biased region" description="Polar residues" evidence="5">
    <location>
        <begin position="12"/>
        <end position="21"/>
    </location>
</feature>
<evidence type="ECO:0000256" key="2">
    <source>
        <dbReference type="ARBA" id="ARBA00022692"/>
    </source>
</evidence>
<name>A0AAV4ELZ0_9GAST</name>
<dbReference type="InterPro" id="IPR017452">
    <property type="entry name" value="GPCR_Rhodpsn_7TM"/>
</dbReference>
<evidence type="ECO:0000256" key="3">
    <source>
        <dbReference type="ARBA" id="ARBA00022989"/>
    </source>
</evidence>
<feature type="transmembrane region" description="Helical" evidence="6">
    <location>
        <begin position="312"/>
        <end position="334"/>
    </location>
</feature>
<evidence type="ECO:0000313" key="8">
    <source>
        <dbReference type="EMBL" id="GFR61834.1"/>
    </source>
</evidence>
<proteinExistence type="predicted"/>
<evidence type="ECO:0000256" key="4">
    <source>
        <dbReference type="ARBA" id="ARBA00023136"/>
    </source>
</evidence>
<dbReference type="GO" id="GO:0004930">
    <property type="term" value="F:G protein-coupled receptor activity"/>
    <property type="evidence" value="ECO:0007669"/>
    <property type="project" value="InterPro"/>
</dbReference>
<feature type="transmembrane region" description="Helical" evidence="6">
    <location>
        <begin position="212"/>
        <end position="236"/>
    </location>
</feature>
<evidence type="ECO:0000256" key="1">
    <source>
        <dbReference type="ARBA" id="ARBA00004370"/>
    </source>
</evidence>
<dbReference type="GO" id="GO:0016020">
    <property type="term" value="C:membrane"/>
    <property type="evidence" value="ECO:0007669"/>
    <property type="project" value="UniProtKB-SubCell"/>
</dbReference>
<feature type="region of interest" description="Disordered" evidence="5">
    <location>
        <begin position="1"/>
        <end position="21"/>
    </location>
</feature>
<keyword evidence="2 6" id="KW-0812">Transmembrane</keyword>
<comment type="subcellular location">
    <subcellularLocation>
        <location evidence="1">Membrane</location>
    </subcellularLocation>
</comment>
<comment type="caution">
    <text evidence="8">The sequence shown here is derived from an EMBL/GenBank/DDBJ whole genome shotgun (WGS) entry which is preliminary data.</text>
</comment>
<dbReference type="InterPro" id="IPR052954">
    <property type="entry name" value="GPCR-Ligand_Int"/>
</dbReference>
<dbReference type="PROSITE" id="PS50262">
    <property type="entry name" value="G_PROTEIN_RECEP_F1_2"/>
    <property type="match status" value="1"/>
</dbReference>
<dbReference type="Pfam" id="PF00001">
    <property type="entry name" value="7tm_1"/>
    <property type="match status" value="1"/>
</dbReference>
<feature type="transmembrane region" description="Helical" evidence="6">
    <location>
        <begin position="122"/>
        <end position="144"/>
    </location>
</feature>
<dbReference type="EMBL" id="BMAT01010856">
    <property type="protein sequence ID" value="GFR61834.1"/>
    <property type="molecule type" value="Genomic_DNA"/>
</dbReference>
<evidence type="ECO:0000313" key="9">
    <source>
        <dbReference type="Proteomes" id="UP000762676"/>
    </source>
</evidence>
<dbReference type="PANTHER" id="PTHR46641:SF2">
    <property type="entry name" value="FMRFAMIDE RECEPTOR"/>
    <property type="match status" value="1"/>
</dbReference>
<evidence type="ECO:0000259" key="7">
    <source>
        <dbReference type="PROSITE" id="PS50262"/>
    </source>
</evidence>
<feature type="compositionally biased region" description="Basic and acidic residues" evidence="5">
    <location>
        <begin position="1"/>
        <end position="11"/>
    </location>
</feature>
<dbReference type="AlphaFoldDB" id="A0AAV4ELZ0"/>
<dbReference type="InterPro" id="IPR000276">
    <property type="entry name" value="GPCR_Rhodpsn"/>
</dbReference>
<keyword evidence="4 6" id="KW-0472">Membrane</keyword>
<reference evidence="8 9" key="1">
    <citation type="journal article" date="2021" name="Elife">
        <title>Chloroplast acquisition without the gene transfer in kleptoplastic sea slugs, Plakobranchus ocellatus.</title>
        <authorList>
            <person name="Maeda T."/>
            <person name="Takahashi S."/>
            <person name="Yoshida T."/>
            <person name="Shimamura S."/>
            <person name="Takaki Y."/>
            <person name="Nagai Y."/>
            <person name="Toyoda A."/>
            <person name="Suzuki Y."/>
            <person name="Arimoto A."/>
            <person name="Ishii H."/>
            <person name="Satoh N."/>
            <person name="Nishiyama T."/>
            <person name="Hasebe M."/>
            <person name="Maruyama T."/>
            <person name="Minagawa J."/>
            <person name="Obokata J."/>
            <person name="Shigenobu S."/>
        </authorList>
    </citation>
    <scope>NUCLEOTIDE SEQUENCE [LARGE SCALE GENOMIC DNA]</scope>
</reference>
<evidence type="ECO:0000256" key="6">
    <source>
        <dbReference type="SAM" id="Phobius"/>
    </source>
</evidence>
<feature type="domain" description="G-protein coupled receptors family 1 profile" evidence="7">
    <location>
        <begin position="53"/>
        <end position="332"/>
    </location>
</feature>
<accession>A0AAV4ELZ0</accession>
<protein>
    <submittedName>
        <fullName evidence="8">Chemosensory receptor A</fullName>
    </submittedName>
</protein>
<feature type="transmembrane region" description="Helical" evidence="6">
    <location>
        <begin position="38"/>
        <end position="60"/>
    </location>
</feature>
<evidence type="ECO:0000256" key="5">
    <source>
        <dbReference type="SAM" id="MobiDB-lite"/>
    </source>
</evidence>
<dbReference type="PRINTS" id="PR00237">
    <property type="entry name" value="GPCRRHODOPSN"/>
</dbReference>
<keyword evidence="3 6" id="KW-1133">Transmembrane helix</keyword>
<organism evidence="8 9">
    <name type="scientific">Elysia marginata</name>
    <dbReference type="NCBI Taxonomy" id="1093978"/>
    <lineage>
        <taxon>Eukaryota</taxon>
        <taxon>Metazoa</taxon>
        <taxon>Spiralia</taxon>
        <taxon>Lophotrochozoa</taxon>
        <taxon>Mollusca</taxon>
        <taxon>Gastropoda</taxon>
        <taxon>Heterobranchia</taxon>
        <taxon>Euthyneura</taxon>
        <taxon>Panpulmonata</taxon>
        <taxon>Sacoglossa</taxon>
        <taxon>Placobranchoidea</taxon>
        <taxon>Plakobranchidae</taxon>
        <taxon>Elysia</taxon>
    </lineage>
</organism>
<dbReference type="Gene3D" id="1.20.1070.10">
    <property type="entry name" value="Rhodopsin 7-helix transmembrane proteins"/>
    <property type="match status" value="1"/>
</dbReference>
<gene>
    <name evidence="8" type="ORF">ElyMa_005440900</name>
</gene>